<protein>
    <submittedName>
        <fullName evidence="2">Uncharacterized protein</fullName>
    </submittedName>
</protein>
<name>A0AAD9N9I4_9ANNE</name>
<gene>
    <name evidence="2" type="ORF">LSH36_104g02063</name>
</gene>
<evidence type="ECO:0000256" key="1">
    <source>
        <dbReference type="SAM" id="Phobius"/>
    </source>
</evidence>
<comment type="caution">
    <text evidence="2">The sequence shown here is derived from an EMBL/GenBank/DDBJ whole genome shotgun (WGS) entry which is preliminary data.</text>
</comment>
<sequence>MDIFVYLELLLTFSSWAVFLTLNYFYNIVRGLIWRVNGINRQLVTNKKPENYKTSAHVKRILFRYTVGRYIRYPESLFVTVHEGFVHPERVLEDDCSFYAIDSKEAVFIQVDSQPDDMFVHDFFNHKQFHCAVKLITIPLNHFNKLAEQLEDIGARIIFLYNQARCGGTLVTSLFRETGSCVCFNELTCFSIVCKRIFSDNIWHGATARRVFRNTVRVLSLPASRFVFGESDSQASSPISRDKLRDAFPNPPKLPLGFLAVARAMSEEFGVPAPDLYHDKTFRLPNSLES</sequence>
<feature type="transmembrane region" description="Helical" evidence="1">
    <location>
        <begin position="6"/>
        <end position="26"/>
    </location>
</feature>
<dbReference type="Proteomes" id="UP001208570">
    <property type="component" value="Unassembled WGS sequence"/>
</dbReference>
<keyword evidence="1" id="KW-1133">Transmembrane helix</keyword>
<dbReference type="PANTHER" id="PTHR33844">
    <property type="entry name" value="SULFOTRANSFER_1 DOMAIN-CONTAINING PROTEIN"/>
    <property type="match status" value="1"/>
</dbReference>
<keyword evidence="1" id="KW-0812">Transmembrane</keyword>
<accession>A0AAD9N9I4</accession>
<dbReference type="PANTHER" id="PTHR33844:SF1">
    <property type="entry name" value="SULFOTRANSFERASE DOMAIN-CONTAINING PROTEIN"/>
    <property type="match status" value="1"/>
</dbReference>
<keyword evidence="1" id="KW-0472">Membrane</keyword>
<dbReference type="AlphaFoldDB" id="A0AAD9N9I4"/>
<proteinExistence type="predicted"/>
<keyword evidence="3" id="KW-1185">Reference proteome</keyword>
<reference evidence="2" key="1">
    <citation type="journal article" date="2023" name="Mol. Biol. Evol.">
        <title>Third-Generation Sequencing Reveals the Adaptive Role of the Epigenome in Three Deep-Sea Polychaetes.</title>
        <authorList>
            <person name="Perez M."/>
            <person name="Aroh O."/>
            <person name="Sun Y."/>
            <person name="Lan Y."/>
            <person name="Juniper S.K."/>
            <person name="Young C.R."/>
            <person name="Angers B."/>
            <person name="Qian P.Y."/>
        </authorList>
    </citation>
    <scope>NUCLEOTIDE SEQUENCE</scope>
    <source>
        <strain evidence="2">P08H-3</strain>
    </source>
</reference>
<evidence type="ECO:0000313" key="2">
    <source>
        <dbReference type="EMBL" id="KAK2162082.1"/>
    </source>
</evidence>
<organism evidence="2 3">
    <name type="scientific">Paralvinella palmiformis</name>
    <dbReference type="NCBI Taxonomy" id="53620"/>
    <lineage>
        <taxon>Eukaryota</taxon>
        <taxon>Metazoa</taxon>
        <taxon>Spiralia</taxon>
        <taxon>Lophotrochozoa</taxon>
        <taxon>Annelida</taxon>
        <taxon>Polychaeta</taxon>
        <taxon>Sedentaria</taxon>
        <taxon>Canalipalpata</taxon>
        <taxon>Terebellida</taxon>
        <taxon>Terebelliformia</taxon>
        <taxon>Alvinellidae</taxon>
        <taxon>Paralvinella</taxon>
    </lineage>
</organism>
<evidence type="ECO:0000313" key="3">
    <source>
        <dbReference type="Proteomes" id="UP001208570"/>
    </source>
</evidence>
<dbReference type="EMBL" id="JAODUP010000104">
    <property type="protein sequence ID" value="KAK2162082.1"/>
    <property type="molecule type" value="Genomic_DNA"/>
</dbReference>